<comment type="caution">
    <text evidence="1">The sequence shown here is derived from an EMBL/GenBank/DDBJ whole genome shotgun (WGS) entry which is preliminary data.</text>
</comment>
<gene>
    <name evidence="1" type="ORF">J1N35_017778</name>
</gene>
<proteinExistence type="predicted"/>
<organism evidence="1 2">
    <name type="scientific">Gossypium stocksii</name>
    <dbReference type="NCBI Taxonomy" id="47602"/>
    <lineage>
        <taxon>Eukaryota</taxon>
        <taxon>Viridiplantae</taxon>
        <taxon>Streptophyta</taxon>
        <taxon>Embryophyta</taxon>
        <taxon>Tracheophyta</taxon>
        <taxon>Spermatophyta</taxon>
        <taxon>Magnoliopsida</taxon>
        <taxon>eudicotyledons</taxon>
        <taxon>Gunneridae</taxon>
        <taxon>Pentapetalae</taxon>
        <taxon>rosids</taxon>
        <taxon>malvids</taxon>
        <taxon>Malvales</taxon>
        <taxon>Malvaceae</taxon>
        <taxon>Malvoideae</taxon>
        <taxon>Gossypium</taxon>
    </lineage>
</organism>
<keyword evidence="2" id="KW-1185">Reference proteome</keyword>
<accession>A0A9D4A6J0</accession>
<name>A0A9D4A6J0_9ROSI</name>
<evidence type="ECO:0000313" key="2">
    <source>
        <dbReference type="Proteomes" id="UP000828251"/>
    </source>
</evidence>
<dbReference type="EMBL" id="JAIQCV010000006">
    <property type="protein sequence ID" value="KAH1090521.1"/>
    <property type="molecule type" value="Genomic_DNA"/>
</dbReference>
<reference evidence="1 2" key="1">
    <citation type="journal article" date="2021" name="Plant Biotechnol. J.">
        <title>Multi-omics assisted identification of the key and species-specific regulatory components of drought-tolerant mechanisms in Gossypium stocksii.</title>
        <authorList>
            <person name="Yu D."/>
            <person name="Ke L."/>
            <person name="Zhang D."/>
            <person name="Wu Y."/>
            <person name="Sun Y."/>
            <person name="Mei J."/>
            <person name="Sun J."/>
            <person name="Sun Y."/>
        </authorList>
    </citation>
    <scope>NUCLEOTIDE SEQUENCE [LARGE SCALE GENOMIC DNA]</scope>
    <source>
        <strain evidence="2">cv. E1</strain>
        <tissue evidence="1">Leaf</tissue>
    </source>
</reference>
<dbReference type="PANTHER" id="PTHR33983:SF1">
    <property type="entry name" value="OS07G0185900 PROTEIN"/>
    <property type="match status" value="1"/>
</dbReference>
<protein>
    <submittedName>
        <fullName evidence="1">Uncharacterized protein</fullName>
    </submittedName>
</protein>
<dbReference type="Proteomes" id="UP000828251">
    <property type="component" value="Unassembled WGS sequence"/>
</dbReference>
<evidence type="ECO:0000313" key="1">
    <source>
        <dbReference type="EMBL" id="KAH1090521.1"/>
    </source>
</evidence>
<dbReference type="AlphaFoldDB" id="A0A9D4A6J0"/>
<dbReference type="OrthoDB" id="747111at2759"/>
<dbReference type="PANTHER" id="PTHR33983">
    <property type="entry name" value="OS07G0185900 PROTEIN"/>
    <property type="match status" value="1"/>
</dbReference>
<sequence length="187" mass="21215">MGKYTELLDAGVRIAARFHSHCPQTARLYYHPPPNSEAHPNPDANHSTPMAKVAISIEKSEHLCNLPQPIAMELKWCGIKVLEDLSFKFGSIVIQVGVNKKHLHYRIIKAILKELPRKGWRWHLQYIPRQCNFLADWVAKRSIHDHVEFTVFEESPQGAINLLMADDLGIAFNDCLVFSLGPLPSSN</sequence>